<dbReference type="InterPro" id="IPR015404">
    <property type="entry name" value="Vps5_C"/>
</dbReference>
<evidence type="ECO:0000256" key="1">
    <source>
        <dbReference type="SAM" id="Coils"/>
    </source>
</evidence>
<gene>
    <name evidence="4" type="ORF">R1flu_014286</name>
</gene>
<dbReference type="Proteomes" id="UP001605036">
    <property type="component" value="Unassembled WGS sequence"/>
</dbReference>
<keyword evidence="1" id="KW-0175">Coiled coil</keyword>
<feature type="compositionally biased region" description="Basic and acidic residues" evidence="2">
    <location>
        <begin position="66"/>
        <end position="75"/>
    </location>
</feature>
<dbReference type="PANTHER" id="PTHR46757:SF2">
    <property type="entry name" value="OS05G0346100 PROTEIN"/>
    <property type="match status" value="1"/>
</dbReference>
<feature type="region of interest" description="Disordered" evidence="2">
    <location>
        <begin position="103"/>
        <end position="132"/>
    </location>
</feature>
<dbReference type="InterPro" id="IPR044279">
    <property type="entry name" value="SNX2A/B"/>
</dbReference>
<sequence length="576" mass="64927">MMGSEDDDSQEARLFTSTDAMESLVLDQTPMPHPFLSNSDYRIAMSGSMPLNESHHPLISSTSQKSLRDSFRKGFQDSPNSSSRQSLREADFVEPPSYADAIFTPYMGDASPEHENGREVGSSSSSSLHSFPTDTDTLVIKVTQPQKSQELGTSLVPGGRSYVTYLITTRTNIAEYKGTDFSVRRRFRDVVTLADRLADAYRGYFIPPRPDKRIVESQVMQKVEFIEQRRLALEKYLSRLAAHPVLRRSNELRLFLQFQGKLPLTPNTDMASRMLDGAVNLPRQLFGDSSAVVPPQEASQPAKGGRDLVRLFKELKQSVTNEWGGVKPAVVDEDRAFLEKKEKLQDFQRQLGDASQQAETLVKAQQEVGEVMGELGLALIKIAKFESEEAMTNTQRVHANDTKRIGTATIKASRFYREANVQSVKHLDQLHEYLGFMEALHAAYADRSNALLTVQTLMADLEANKLKVEKLNQAASKFFGVDKNRNRKIEELNEVVKVNEEARDCSQQEYDRIKERNRTELERFEKDRRKDFLNMIRGFVMTQVGYAEKISNVWTSVAEESVTGLFTSSSGSSTSN</sequence>
<evidence type="ECO:0000256" key="2">
    <source>
        <dbReference type="SAM" id="MobiDB-lite"/>
    </source>
</evidence>
<reference evidence="4 5" key="1">
    <citation type="submission" date="2024-09" db="EMBL/GenBank/DDBJ databases">
        <title>Chromosome-scale assembly of Riccia fluitans.</title>
        <authorList>
            <person name="Paukszto L."/>
            <person name="Sawicki J."/>
            <person name="Karawczyk K."/>
            <person name="Piernik-Szablinska J."/>
            <person name="Szczecinska M."/>
            <person name="Mazdziarz M."/>
        </authorList>
    </citation>
    <scope>NUCLEOTIDE SEQUENCE [LARGE SCALE GENOMIC DNA]</scope>
    <source>
        <strain evidence="4">Rf_01</strain>
        <tissue evidence="4">Aerial parts of the thallus</tissue>
    </source>
</reference>
<proteinExistence type="predicted"/>
<dbReference type="SMART" id="SM00312">
    <property type="entry name" value="PX"/>
    <property type="match status" value="1"/>
</dbReference>
<dbReference type="AlphaFoldDB" id="A0ABD1YFZ9"/>
<accession>A0ABD1YFZ9</accession>
<feature type="region of interest" description="Disordered" evidence="2">
    <location>
        <begin position="1"/>
        <end position="21"/>
    </location>
</feature>
<dbReference type="Gene3D" id="1.20.1270.60">
    <property type="entry name" value="Arfaptin homology (AH) domain/BAR domain"/>
    <property type="match status" value="1"/>
</dbReference>
<dbReference type="GO" id="GO:0005768">
    <property type="term" value="C:endosome"/>
    <property type="evidence" value="ECO:0007669"/>
    <property type="project" value="UniProtKB-ARBA"/>
</dbReference>
<dbReference type="Gene3D" id="3.30.1520.10">
    <property type="entry name" value="Phox-like domain"/>
    <property type="match status" value="1"/>
</dbReference>
<dbReference type="Pfam" id="PF09325">
    <property type="entry name" value="Vps5"/>
    <property type="match status" value="1"/>
</dbReference>
<feature type="region of interest" description="Disordered" evidence="2">
    <location>
        <begin position="52"/>
        <end position="91"/>
    </location>
</feature>
<evidence type="ECO:0000313" key="5">
    <source>
        <dbReference type="Proteomes" id="UP001605036"/>
    </source>
</evidence>
<dbReference type="Pfam" id="PF00787">
    <property type="entry name" value="PX"/>
    <property type="match status" value="1"/>
</dbReference>
<dbReference type="InterPro" id="IPR001683">
    <property type="entry name" value="PX_dom"/>
</dbReference>
<evidence type="ECO:0000259" key="3">
    <source>
        <dbReference type="PROSITE" id="PS50195"/>
    </source>
</evidence>
<dbReference type="PANTHER" id="PTHR46757">
    <property type="entry name" value="SORTING NEXIN-RELATED"/>
    <property type="match status" value="1"/>
</dbReference>
<evidence type="ECO:0000313" key="4">
    <source>
        <dbReference type="EMBL" id="KAL2629600.1"/>
    </source>
</evidence>
<organism evidence="4 5">
    <name type="scientific">Riccia fluitans</name>
    <dbReference type="NCBI Taxonomy" id="41844"/>
    <lineage>
        <taxon>Eukaryota</taxon>
        <taxon>Viridiplantae</taxon>
        <taxon>Streptophyta</taxon>
        <taxon>Embryophyta</taxon>
        <taxon>Marchantiophyta</taxon>
        <taxon>Marchantiopsida</taxon>
        <taxon>Marchantiidae</taxon>
        <taxon>Marchantiales</taxon>
        <taxon>Ricciaceae</taxon>
        <taxon>Riccia</taxon>
    </lineage>
</organism>
<dbReference type="CDD" id="cd07596">
    <property type="entry name" value="BAR_SNX"/>
    <property type="match status" value="1"/>
</dbReference>
<name>A0ABD1YFZ9_9MARC</name>
<dbReference type="PROSITE" id="PS50195">
    <property type="entry name" value="PX"/>
    <property type="match status" value="1"/>
</dbReference>
<dbReference type="SUPFAM" id="SSF64268">
    <property type="entry name" value="PX domain"/>
    <property type="match status" value="1"/>
</dbReference>
<protein>
    <recommendedName>
        <fullName evidence="3">PX domain-containing protein</fullName>
    </recommendedName>
</protein>
<dbReference type="InterPro" id="IPR027267">
    <property type="entry name" value="AH/BAR_dom_sf"/>
</dbReference>
<feature type="coiled-coil region" evidence="1">
    <location>
        <begin position="454"/>
        <end position="509"/>
    </location>
</feature>
<dbReference type="CDD" id="cd06865">
    <property type="entry name" value="PX_SNX_like"/>
    <property type="match status" value="1"/>
</dbReference>
<keyword evidence="5" id="KW-1185">Reference proteome</keyword>
<dbReference type="EMBL" id="JBHFFA010000004">
    <property type="protein sequence ID" value="KAL2629600.1"/>
    <property type="molecule type" value="Genomic_DNA"/>
</dbReference>
<dbReference type="InterPro" id="IPR036871">
    <property type="entry name" value="PX_dom_sf"/>
</dbReference>
<comment type="caution">
    <text evidence="4">The sequence shown here is derived from an EMBL/GenBank/DDBJ whole genome shotgun (WGS) entry which is preliminary data.</text>
</comment>
<feature type="domain" description="PX" evidence="3">
    <location>
        <begin position="143"/>
        <end position="262"/>
    </location>
</feature>